<dbReference type="Proteomes" id="UP000324222">
    <property type="component" value="Unassembled WGS sequence"/>
</dbReference>
<evidence type="ECO:0000313" key="3">
    <source>
        <dbReference type="Proteomes" id="UP000324222"/>
    </source>
</evidence>
<evidence type="ECO:0000313" key="2">
    <source>
        <dbReference type="EMBL" id="MPC80566.1"/>
    </source>
</evidence>
<proteinExistence type="predicted"/>
<protein>
    <submittedName>
        <fullName evidence="2">Uncharacterized protein</fullName>
    </submittedName>
</protein>
<name>A0A5B7IF28_PORTR</name>
<reference evidence="2 3" key="1">
    <citation type="submission" date="2019-05" db="EMBL/GenBank/DDBJ databases">
        <title>Another draft genome of Portunus trituberculatus and its Hox gene families provides insights of decapod evolution.</title>
        <authorList>
            <person name="Jeong J.-H."/>
            <person name="Song I."/>
            <person name="Kim S."/>
            <person name="Choi T."/>
            <person name="Kim D."/>
            <person name="Ryu S."/>
            <person name="Kim W."/>
        </authorList>
    </citation>
    <scope>NUCLEOTIDE SEQUENCE [LARGE SCALE GENOMIC DNA]</scope>
    <source>
        <tissue evidence="2">Muscle</tissue>
    </source>
</reference>
<feature type="region of interest" description="Disordered" evidence="1">
    <location>
        <begin position="1"/>
        <end position="21"/>
    </location>
</feature>
<evidence type="ECO:0000256" key="1">
    <source>
        <dbReference type="SAM" id="MobiDB-lite"/>
    </source>
</evidence>
<accession>A0A5B7IF28</accession>
<comment type="caution">
    <text evidence="2">The sequence shown here is derived from an EMBL/GenBank/DDBJ whole genome shotgun (WGS) entry which is preliminary data.</text>
</comment>
<sequence>MSHLICSGTGMSGPDGRPPASMRTKLRPTCGRQAAVRIGCYATGQPATARQQGQAGVLAPFLYSAASPYISQRGGARVTLVHDGNGPRRPPRLTRACGIRTTWREWRRGLVLLTLERGRAGRGAAWRSVMCLTLRSAPRHLT</sequence>
<gene>
    <name evidence="2" type="ORF">E2C01_075148</name>
</gene>
<dbReference type="EMBL" id="VSRR010054409">
    <property type="protein sequence ID" value="MPC80566.1"/>
    <property type="molecule type" value="Genomic_DNA"/>
</dbReference>
<organism evidence="2 3">
    <name type="scientific">Portunus trituberculatus</name>
    <name type="common">Swimming crab</name>
    <name type="synonym">Neptunus trituberculatus</name>
    <dbReference type="NCBI Taxonomy" id="210409"/>
    <lineage>
        <taxon>Eukaryota</taxon>
        <taxon>Metazoa</taxon>
        <taxon>Ecdysozoa</taxon>
        <taxon>Arthropoda</taxon>
        <taxon>Crustacea</taxon>
        <taxon>Multicrustacea</taxon>
        <taxon>Malacostraca</taxon>
        <taxon>Eumalacostraca</taxon>
        <taxon>Eucarida</taxon>
        <taxon>Decapoda</taxon>
        <taxon>Pleocyemata</taxon>
        <taxon>Brachyura</taxon>
        <taxon>Eubrachyura</taxon>
        <taxon>Portunoidea</taxon>
        <taxon>Portunidae</taxon>
        <taxon>Portuninae</taxon>
        <taxon>Portunus</taxon>
    </lineage>
</organism>
<dbReference type="AlphaFoldDB" id="A0A5B7IF28"/>
<keyword evidence="3" id="KW-1185">Reference proteome</keyword>